<proteinExistence type="predicted"/>
<protein>
    <submittedName>
        <fullName evidence="2">Uncharacterized protein</fullName>
    </submittedName>
</protein>
<feature type="region of interest" description="Disordered" evidence="1">
    <location>
        <begin position="1"/>
        <end position="27"/>
    </location>
</feature>
<evidence type="ECO:0000313" key="2">
    <source>
        <dbReference type="EMBL" id="KAK1355717.1"/>
    </source>
</evidence>
<reference evidence="2" key="1">
    <citation type="submission" date="2023-02" db="EMBL/GenBank/DDBJ databases">
        <title>Genome of toxic invasive species Heracleum sosnowskyi carries increased number of genes despite the absence of recent whole-genome duplications.</title>
        <authorList>
            <person name="Schelkunov M."/>
            <person name="Shtratnikova V."/>
            <person name="Makarenko M."/>
            <person name="Klepikova A."/>
            <person name="Omelchenko D."/>
            <person name="Novikova G."/>
            <person name="Obukhova E."/>
            <person name="Bogdanov V."/>
            <person name="Penin A."/>
            <person name="Logacheva M."/>
        </authorList>
    </citation>
    <scope>NUCLEOTIDE SEQUENCE</scope>
    <source>
        <strain evidence="2">Hsosn_3</strain>
        <tissue evidence="2">Leaf</tissue>
    </source>
</reference>
<evidence type="ECO:0000256" key="1">
    <source>
        <dbReference type="SAM" id="MobiDB-lite"/>
    </source>
</evidence>
<gene>
    <name evidence="2" type="ORF">POM88_048973</name>
</gene>
<dbReference type="Proteomes" id="UP001237642">
    <property type="component" value="Unassembled WGS sequence"/>
</dbReference>
<dbReference type="AlphaFoldDB" id="A0AAD8GUS0"/>
<reference evidence="2" key="2">
    <citation type="submission" date="2023-05" db="EMBL/GenBank/DDBJ databases">
        <authorList>
            <person name="Schelkunov M.I."/>
        </authorList>
    </citation>
    <scope>NUCLEOTIDE SEQUENCE</scope>
    <source>
        <strain evidence="2">Hsosn_3</strain>
        <tissue evidence="2">Leaf</tissue>
    </source>
</reference>
<dbReference type="EMBL" id="JAUIZM010000011">
    <property type="protein sequence ID" value="KAK1355717.1"/>
    <property type="molecule type" value="Genomic_DNA"/>
</dbReference>
<sequence length="148" mass="16857">MARSTSVVNLTKNVPRSGDEVSQTPESKKMKMTAALEQQFKDLDLANRSLILEQLIARRKIHMNGHVLNTILNIDNDSEVDVFTAQEYVFVQDFTEVDQFKVLLGENVRLLNDTRRATTAVIPLAHLFFKLARSHICLRVGNKSNFTR</sequence>
<comment type="caution">
    <text evidence="2">The sequence shown here is derived from an EMBL/GenBank/DDBJ whole genome shotgun (WGS) entry which is preliminary data.</text>
</comment>
<accession>A0AAD8GUS0</accession>
<name>A0AAD8GUS0_9APIA</name>
<evidence type="ECO:0000313" key="3">
    <source>
        <dbReference type="Proteomes" id="UP001237642"/>
    </source>
</evidence>
<keyword evidence="3" id="KW-1185">Reference proteome</keyword>
<feature type="compositionally biased region" description="Polar residues" evidence="1">
    <location>
        <begin position="1"/>
        <end position="25"/>
    </location>
</feature>
<organism evidence="2 3">
    <name type="scientific">Heracleum sosnowskyi</name>
    <dbReference type="NCBI Taxonomy" id="360622"/>
    <lineage>
        <taxon>Eukaryota</taxon>
        <taxon>Viridiplantae</taxon>
        <taxon>Streptophyta</taxon>
        <taxon>Embryophyta</taxon>
        <taxon>Tracheophyta</taxon>
        <taxon>Spermatophyta</taxon>
        <taxon>Magnoliopsida</taxon>
        <taxon>eudicotyledons</taxon>
        <taxon>Gunneridae</taxon>
        <taxon>Pentapetalae</taxon>
        <taxon>asterids</taxon>
        <taxon>campanulids</taxon>
        <taxon>Apiales</taxon>
        <taxon>Apiaceae</taxon>
        <taxon>Apioideae</taxon>
        <taxon>apioid superclade</taxon>
        <taxon>Tordylieae</taxon>
        <taxon>Tordyliinae</taxon>
        <taxon>Heracleum</taxon>
    </lineage>
</organism>